<keyword evidence="1" id="KW-0472">Membrane</keyword>
<keyword evidence="1" id="KW-1133">Transmembrane helix</keyword>
<dbReference type="EMBL" id="LHPJ01000001">
    <property type="protein sequence ID" value="KOO05562.1"/>
    <property type="molecule type" value="Genomic_DNA"/>
</dbReference>
<proteinExistence type="predicted"/>
<name>A0A0M0HUM2_VIBNE</name>
<feature type="transmembrane region" description="Helical" evidence="1">
    <location>
        <begin position="75"/>
        <end position="98"/>
    </location>
</feature>
<feature type="transmembrane region" description="Helical" evidence="1">
    <location>
        <begin position="7"/>
        <end position="30"/>
    </location>
</feature>
<organism evidence="3 4">
    <name type="scientific">Vibrio nereis</name>
    <dbReference type="NCBI Taxonomy" id="693"/>
    <lineage>
        <taxon>Bacteria</taxon>
        <taxon>Pseudomonadati</taxon>
        <taxon>Pseudomonadota</taxon>
        <taxon>Gammaproteobacteria</taxon>
        <taxon>Vibrionales</taxon>
        <taxon>Vibrionaceae</taxon>
        <taxon>Vibrio</taxon>
    </lineage>
</organism>
<protein>
    <recommendedName>
        <fullName evidence="2">Chlorhexidine efflux transporter domain-containing protein</fullName>
    </recommendedName>
</protein>
<reference evidence="4" key="1">
    <citation type="submission" date="2015-08" db="EMBL/GenBank/DDBJ databases">
        <title>Vibrio galatheae sp. nov., a novel member of the Vibrionaceae family isolated from the Solomon Islands.</title>
        <authorList>
            <person name="Giubergia S."/>
            <person name="Machado H."/>
            <person name="Mateiu R.V."/>
            <person name="Gram L."/>
        </authorList>
    </citation>
    <scope>NUCLEOTIDE SEQUENCE [LARGE SCALE GENOMIC DNA]</scope>
    <source>
        <strain evidence="4">DSM 19584</strain>
    </source>
</reference>
<accession>A0A0M0HUM2</accession>
<evidence type="ECO:0000313" key="4">
    <source>
        <dbReference type="Proteomes" id="UP000037515"/>
    </source>
</evidence>
<dbReference type="NCBIfam" id="NF033664">
    <property type="entry name" value="PACE_transport"/>
    <property type="match status" value="1"/>
</dbReference>
<gene>
    <name evidence="3" type="ORF">AKJ17_00440</name>
</gene>
<dbReference type="InterPro" id="IPR007896">
    <property type="entry name" value="BTP_bacteria"/>
</dbReference>
<evidence type="ECO:0000313" key="3">
    <source>
        <dbReference type="EMBL" id="KOO05562.1"/>
    </source>
</evidence>
<dbReference type="PATRIC" id="fig|693.5.peg.89"/>
<feature type="domain" description="Chlorhexidine efflux transporter" evidence="2">
    <location>
        <begin position="2"/>
        <end position="63"/>
    </location>
</feature>
<dbReference type="OrthoDB" id="1631120at2"/>
<dbReference type="AlphaFoldDB" id="A0A0M0HUM2"/>
<dbReference type="STRING" id="693.AKJ17_00440"/>
<dbReference type="RefSeq" id="WP_053394074.1">
    <property type="nucleotide sequence ID" value="NZ_LHPJ01000001.1"/>
</dbReference>
<keyword evidence="1" id="KW-0812">Transmembrane</keyword>
<keyword evidence="4" id="KW-1185">Reference proteome</keyword>
<feature type="transmembrane region" description="Helical" evidence="1">
    <location>
        <begin position="36"/>
        <end position="54"/>
    </location>
</feature>
<comment type="caution">
    <text evidence="3">The sequence shown here is derived from an EMBL/GenBank/DDBJ whole genome shotgun (WGS) entry which is preliminary data.</text>
</comment>
<feature type="domain" description="Chlorhexidine efflux transporter" evidence="2">
    <location>
        <begin position="69"/>
        <end position="131"/>
    </location>
</feature>
<feature type="transmembrane region" description="Helical" evidence="1">
    <location>
        <begin position="104"/>
        <end position="126"/>
    </location>
</feature>
<evidence type="ECO:0000259" key="2">
    <source>
        <dbReference type="Pfam" id="PF05232"/>
    </source>
</evidence>
<dbReference type="Proteomes" id="UP000037515">
    <property type="component" value="Unassembled WGS sequence"/>
</dbReference>
<sequence length="142" mass="16223">MTSKERVFHAVLFEAIALAIVIPVSAIVTGKGASDIALVGVGLSLFTVFWNYYYNMMFDRLFGQDRVQRSLQKRIAHTLGFEGGLIFITVPVIAWFLGISLMNAMLLEAGFLAFFFFYALAFNWWFDKYQPYKLVLGIEDKR</sequence>
<dbReference type="Pfam" id="PF05232">
    <property type="entry name" value="BTP"/>
    <property type="match status" value="2"/>
</dbReference>
<evidence type="ECO:0000256" key="1">
    <source>
        <dbReference type="SAM" id="Phobius"/>
    </source>
</evidence>
<dbReference type="InterPro" id="IPR058208">
    <property type="entry name" value="PACE"/>
</dbReference>